<name>A0A6J4HBI9_9PROT</name>
<reference evidence="2" key="1">
    <citation type="submission" date="2020-02" db="EMBL/GenBank/DDBJ databases">
        <authorList>
            <person name="Meier V. D."/>
        </authorList>
    </citation>
    <scope>NUCLEOTIDE SEQUENCE</scope>
    <source>
        <strain evidence="2">AVDCRST_MAG04</strain>
    </source>
</reference>
<feature type="region of interest" description="Disordered" evidence="1">
    <location>
        <begin position="1"/>
        <end position="45"/>
    </location>
</feature>
<protein>
    <submittedName>
        <fullName evidence="2">Uncharacterized protein</fullName>
    </submittedName>
</protein>
<accession>A0A6J4HBI9</accession>
<feature type="non-terminal residue" evidence="2">
    <location>
        <position position="45"/>
    </location>
</feature>
<proteinExistence type="predicted"/>
<gene>
    <name evidence="2" type="ORF">AVDCRST_MAG04-468</name>
</gene>
<evidence type="ECO:0000256" key="1">
    <source>
        <dbReference type="SAM" id="MobiDB-lite"/>
    </source>
</evidence>
<organism evidence="2">
    <name type="scientific">uncultured Acetobacteraceae bacterium</name>
    <dbReference type="NCBI Taxonomy" id="169975"/>
    <lineage>
        <taxon>Bacteria</taxon>
        <taxon>Pseudomonadati</taxon>
        <taxon>Pseudomonadota</taxon>
        <taxon>Alphaproteobacteria</taxon>
        <taxon>Acetobacterales</taxon>
        <taxon>Acetobacteraceae</taxon>
        <taxon>environmental samples</taxon>
    </lineage>
</organism>
<evidence type="ECO:0000313" key="2">
    <source>
        <dbReference type="EMBL" id="CAA9217638.1"/>
    </source>
</evidence>
<dbReference type="AlphaFoldDB" id="A0A6J4HBI9"/>
<sequence length="45" mass="4723">MDEKPRPPAGAGERMNSADPASKTTRERVQKGGTTANPDAKVPSD</sequence>
<dbReference type="EMBL" id="CADCTL010000033">
    <property type="protein sequence ID" value="CAA9217638.1"/>
    <property type="molecule type" value="Genomic_DNA"/>
</dbReference>